<dbReference type="PANTHER" id="PTHR10151:SF120">
    <property type="entry name" value="BIS(5'-ADENOSYL)-TRIPHOSPHATASE"/>
    <property type="match status" value="1"/>
</dbReference>
<dbReference type="Proteomes" id="UP000003586">
    <property type="component" value="Chromosome"/>
</dbReference>
<dbReference type="HOGENOM" id="CLU_034095_0_0_10"/>
<proteinExistence type="predicted"/>
<evidence type="ECO:0000256" key="5">
    <source>
        <dbReference type="PIRSR" id="PIRSR031924-51"/>
    </source>
</evidence>
<dbReference type="AlphaFoldDB" id="W0EWW3"/>
<gene>
    <name evidence="7" type="ORF">NIASO_09410</name>
</gene>
<dbReference type="PIRSF" id="PIRSF031924">
    <property type="entry name" value="Pi-irrepressible_AP"/>
    <property type="match status" value="1"/>
</dbReference>
<evidence type="ECO:0000313" key="7">
    <source>
        <dbReference type="EMBL" id="AHF15310.1"/>
    </source>
</evidence>
<dbReference type="KEGG" id="nso:NIASO_09410"/>
<dbReference type="InterPro" id="IPR026263">
    <property type="entry name" value="Alkaline_phosphatase_prok"/>
</dbReference>
<evidence type="ECO:0000256" key="6">
    <source>
        <dbReference type="SAM" id="SignalP"/>
    </source>
</evidence>
<dbReference type="SUPFAM" id="SSF53649">
    <property type="entry name" value="Alkaline phosphatase-like"/>
    <property type="match status" value="1"/>
</dbReference>
<feature type="signal peptide" evidence="6">
    <location>
        <begin position="1"/>
        <end position="20"/>
    </location>
</feature>
<feature type="binding site" evidence="5">
    <location>
        <begin position="159"/>
        <end position="161"/>
    </location>
    <ligand>
        <name>substrate</name>
    </ligand>
</feature>
<dbReference type="Gene3D" id="3.40.720.10">
    <property type="entry name" value="Alkaline Phosphatase, subunit A"/>
    <property type="match status" value="1"/>
</dbReference>
<protein>
    <submittedName>
        <fullName evidence="7">Nucleotide pyrophosphatase</fullName>
    </submittedName>
</protein>
<dbReference type="eggNOG" id="COG1524">
    <property type="taxonomic scope" value="Bacteria"/>
</dbReference>
<feature type="active site" description="Phosphothreonine intermediate" evidence="4">
    <location>
        <position position="77"/>
    </location>
</feature>
<accession>W0EWW3</accession>
<name>W0EWW3_9BACT</name>
<dbReference type="GO" id="GO:0046872">
    <property type="term" value="F:metal ion binding"/>
    <property type="evidence" value="ECO:0007669"/>
    <property type="project" value="UniProtKB-KW"/>
</dbReference>
<dbReference type="NCBIfam" id="NF042991">
    <property type="entry name" value="alk_phos_PafA"/>
    <property type="match status" value="1"/>
</dbReference>
<sequence length="543" mass="59955">MIKKLPLLLLVLLTSFSGSAQHVVKRPKLVVGIVVDQMRWDYLYRYADRYGKGGFNRLLNDGFSCENTFISHLPSFTAVGHTTIFTGSVPAIHGIAGNDWIDEATGKSVYCTDDSTVQGVGSTSKAGKMSPRNNLASTITDELKLATNFRSKVVGVSLKDRASILPAGHTADGAFWFDDESRRFISSTWYMKELPQWTNEFNGKKEPEALAAKPWTTLYPINTYTQSTADDVPWEGKFKGEKTTAFPHDISEPFKTDPDVIRSSPYGNTLTLDFAKAALDGYKLGTGSFTDFLTINCASTDYVGHKYGPNSIEVEDVYLRLDKDLEAFFNYLDQKIGKGKYLVFLTADHGAAHSIGFMQNHKIPADFLQDGKMVTALNELLKKQFGADKLILSGANYQIHFDNKQIAEKKLDYAAIKKTAVSFLQKQHGVQFVADLGNIGSESIPEPIKTMIINGYNYKRSGPIEIIPDPAWFSGKPGGTGTTHGTWSPHDTHIPLLWYGWGIQPGKLTREVHMTDIAPTLAALLHIQRPNGCVGAVIPEVAK</sequence>
<dbReference type="GO" id="GO:0004035">
    <property type="term" value="F:alkaline phosphatase activity"/>
    <property type="evidence" value="ECO:0007669"/>
    <property type="project" value="InterPro"/>
</dbReference>
<dbReference type="Gene3D" id="3.30.1360.150">
    <property type="match status" value="1"/>
</dbReference>
<keyword evidence="3 6" id="KW-0732">Signal</keyword>
<feature type="chain" id="PRO_5004788266" evidence="6">
    <location>
        <begin position="21"/>
        <end position="543"/>
    </location>
</feature>
<feature type="binding site" evidence="5">
    <location>
        <position position="98"/>
    </location>
    <ligand>
        <name>substrate</name>
    </ligand>
</feature>
<keyword evidence="1 4" id="KW-0597">Phosphoprotein</keyword>
<dbReference type="PANTHER" id="PTHR10151">
    <property type="entry name" value="ECTONUCLEOTIDE PYROPHOSPHATASE/PHOSPHODIESTERASE"/>
    <property type="match status" value="1"/>
</dbReference>
<evidence type="ECO:0000313" key="8">
    <source>
        <dbReference type="Proteomes" id="UP000003586"/>
    </source>
</evidence>
<dbReference type="InterPro" id="IPR017850">
    <property type="entry name" value="Alkaline_phosphatase_core_sf"/>
</dbReference>
<evidence type="ECO:0000256" key="2">
    <source>
        <dbReference type="ARBA" id="ARBA00022723"/>
    </source>
</evidence>
<evidence type="ECO:0000256" key="1">
    <source>
        <dbReference type="ARBA" id="ARBA00022553"/>
    </source>
</evidence>
<evidence type="ECO:0000256" key="4">
    <source>
        <dbReference type="PIRSR" id="PIRSR031924-50"/>
    </source>
</evidence>
<dbReference type="RefSeq" id="WP_008584325.1">
    <property type="nucleotide sequence ID" value="NZ_CP007035.1"/>
</dbReference>
<keyword evidence="2" id="KW-0479">Metal-binding</keyword>
<dbReference type="CDD" id="cd16016">
    <property type="entry name" value="AP-SPAP"/>
    <property type="match status" value="1"/>
</dbReference>
<dbReference type="InterPro" id="IPR002591">
    <property type="entry name" value="Phosphodiest/P_Trfase"/>
</dbReference>
<dbReference type="STRING" id="929713.NIASO_09410"/>
<keyword evidence="8" id="KW-1185">Reference proteome</keyword>
<reference evidence="7 8" key="1">
    <citation type="submission" date="2013-12" db="EMBL/GenBank/DDBJ databases">
        <authorList>
            <consortium name="DOE Joint Genome Institute"/>
            <person name="Eisen J."/>
            <person name="Huntemann M."/>
            <person name="Han J."/>
            <person name="Chen A."/>
            <person name="Kyrpides N."/>
            <person name="Mavromatis K."/>
            <person name="Markowitz V."/>
            <person name="Palaniappan K."/>
            <person name="Ivanova N."/>
            <person name="Schaumberg A."/>
            <person name="Pati A."/>
            <person name="Liolios K."/>
            <person name="Nordberg H.P."/>
            <person name="Cantor M.N."/>
            <person name="Hua S.X."/>
            <person name="Woyke T."/>
        </authorList>
    </citation>
    <scope>NUCLEOTIDE SEQUENCE [LARGE SCALE GENOMIC DNA]</scope>
    <source>
        <strain evidence="8">DSM 19437</strain>
    </source>
</reference>
<evidence type="ECO:0000256" key="3">
    <source>
        <dbReference type="ARBA" id="ARBA00022729"/>
    </source>
</evidence>
<dbReference type="EMBL" id="CP007035">
    <property type="protein sequence ID" value="AHF15310.1"/>
    <property type="molecule type" value="Genomic_DNA"/>
</dbReference>
<organism evidence="7 8">
    <name type="scientific">Niabella soli DSM 19437</name>
    <dbReference type="NCBI Taxonomy" id="929713"/>
    <lineage>
        <taxon>Bacteria</taxon>
        <taxon>Pseudomonadati</taxon>
        <taxon>Bacteroidota</taxon>
        <taxon>Chitinophagia</taxon>
        <taxon>Chitinophagales</taxon>
        <taxon>Chitinophagaceae</taxon>
        <taxon>Niabella</taxon>
    </lineage>
</organism>
<dbReference type="Pfam" id="PF01663">
    <property type="entry name" value="Phosphodiest"/>
    <property type="match status" value="1"/>
</dbReference>